<accession>A0ABS3HDP5</accession>
<name>A0ABS3HDP5_9ENTE</name>
<protein>
    <submittedName>
        <fullName evidence="1">Uncharacterized protein</fullName>
    </submittedName>
</protein>
<gene>
    <name evidence="1" type="ORF">JZO85_04835</name>
</gene>
<evidence type="ECO:0000313" key="1">
    <source>
        <dbReference type="EMBL" id="MBO0451584.1"/>
    </source>
</evidence>
<comment type="caution">
    <text evidence="1">The sequence shown here is derived from an EMBL/GenBank/DDBJ whole genome shotgun (WGS) entry which is preliminary data.</text>
</comment>
<dbReference type="Proteomes" id="UP000664495">
    <property type="component" value="Unassembled WGS sequence"/>
</dbReference>
<dbReference type="EMBL" id="JAFLVR010000010">
    <property type="protein sequence ID" value="MBO0451584.1"/>
    <property type="molecule type" value="Genomic_DNA"/>
</dbReference>
<organism evidence="1 2">
    <name type="scientific">Candidatus Enterococcus murrayae</name>
    <dbReference type="NCBI Taxonomy" id="2815321"/>
    <lineage>
        <taxon>Bacteria</taxon>
        <taxon>Bacillati</taxon>
        <taxon>Bacillota</taxon>
        <taxon>Bacilli</taxon>
        <taxon>Lactobacillales</taxon>
        <taxon>Enterococcaceae</taxon>
        <taxon>Enterococcus</taxon>
    </lineage>
</organism>
<keyword evidence="2" id="KW-1185">Reference proteome</keyword>
<evidence type="ECO:0000313" key="2">
    <source>
        <dbReference type="Proteomes" id="UP000664495"/>
    </source>
</evidence>
<proteinExistence type="predicted"/>
<sequence>MRSWGGLLLLQGVMFTDCIIQMPRKLAHTTTPLISDNLKKAGWRDEGIGWWGL</sequence>
<reference evidence="1 2" key="1">
    <citation type="submission" date="2021-03" db="EMBL/GenBank/DDBJ databases">
        <title>Enterococcal diversity collection.</title>
        <authorList>
            <person name="Gilmore M.S."/>
            <person name="Schwartzman J."/>
            <person name="Van Tyne D."/>
            <person name="Martin M."/>
            <person name="Earl A.M."/>
            <person name="Manson A.L."/>
            <person name="Straub T."/>
            <person name="Salamzade R."/>
            <person name="Saavedra J."/>
            <person name="Lebreton F."/>
            <person name="Prichula J."/>
            <person name="Schaufler K."/>
            <person name="Gaca A."/>
            <person name="Sgardioli B."/>
            <person name="Wagenaar J."/>
            <person name="Strong T."/>
        </authorList>
    </citation>
    <scope>NUCLEOTIDE SEQUENCE [LARGE SCALE GENOMIC DNA]</scope>
    <source>
        <strain evidence="1 2">MJM16</strain>
    </source>
</reference>